<evidence type="ECO:0000313" key="4">
    <source>
        <dbReference type="EMBL" id="ETW11304.1"/>
    </source>
</evidence>
<evidence type="ECO:0000256" key="2">
    <source>
        <dbReference type="ARBA" id="ARBA00022525"/>
    </source>
</evidence>
<evidence type="ECO:0000256" key="3">
    <source>
        <dbReference type="SAM" id="MobiDB-lite"/>
    </source>
</evidence>
<dbReference type="InterPro" id="IPR050557">
    <property type="entry name" value="RTX_toxin/Mannuronan_C5-epim"/>
</dbReference>
<accession>W4HF21</accession>
<dbReference type="RefSeq" id="WP_043846457.1">
    <property type="nucleotide sequence ID" value="NZ_AQQW01000013.1"/>
</dbReference>
<dbReference type="PROSITE" id="PS00330">
    <property type="entry name" value="HEMOLYSIN_CALCIUM"/>
    <property type="match status" value="3"/>
</dbReference>
<comment type="caution">
    <text evidence="4">The sequence shown here is derived from an EMBL/GenBank/DDBJ whole genome shotgun (WGS) entry which is preliminary data.</text>
</comment>
<evidence type="ECO:0000256" key="1">
    <source>
        <dbReference type="ARBA" id="ARBA00004613"/>
    </source>
</evidence>
<dbReference type="Proteomes" id="UP000019063">
    <property type="component" value="Unassembled WGS sequence"/>
</dbReference>
<comment type="subcellular location">
    <subcellularLocation>
        <location evidence="1">Secreted</location>
    </subcellularLocation>
</comment>
<evidence type="ECO:0000313" key="5">
    <source>
        <dbReference type="Proteomes" id="UP000019063"/>
    </source>
</evidence>
<dbReference type="InterPro" id="IPR001343">
    <property type="entry name" value="Hemolysn_Ca-bd"/>
</dbReference>
<dbReference type="InterPro" id="IPR011049">
    <property type="entry name" value="Serralysin-like_metalloprot_C"/>
</dbReference>
<sequence>MLWLTGLVGAMLAGSVAILGTMPFGPDEAEDDAEAGQDDIATTFDVVTAMPESDPSGASVNEAAAVRSTSTSGPDIAATPDAEAEAPGDDPGRVWTTLSPDSGALELGTDADESFAGTGRTDVIDGAAGADIVTGGAGDDSLSGGAGDDLVAGEGGDDTLHGDAGEDILRGGGGADLLFGHDGDDHLDGGEGEDVLFGGLGADALSGGAGDDALHGREGADTLTGGAGQDTLMGGDGDDLLRGTADADGGIDFLNGQDGDDTLEAGAADVLSGGEGHDLFRLGSELTTDPARLADFDPSEDKIVILYNPGQPVPDVALVPDPDDVGVVSLTVDGEVVARLAAADAPDAGAIALLARAATDGPP</sequence>
<dbReference type="PANTHER" id="PTHR38340">
    <property type="entry name" value="S-LAYER PROTEIN"/>
    <property type="match status" value="1"/>
</dbReference>
<dbReference type="GO" id="GO:0005576">
    <property type="term" value="C:extracellular region"/>
    <property type="evidence" value="ECO:0007669"/>
    <property type="project" value="UniProtKB-SubCell"/>
</dbReference>
<protein>
    <submittedName>
        <fullName evidence="4">Type I secretion target repeat-containing protein</fullName>
    </submittedName>
</protein>
<dbReference type="EMBL" id="AQQW01000013">
    <property type="protein sequence ID" value="ETW11304.1"/>
    <property type="molecule type" value="Genomic_DNA"/>
</dbReference>
<feature type="region of interest" description="Disordered" evidence="3">
    <location>
        <begin position="211"/>
        <end position="236"/>
    </location>
</feature>
<dbReference type="Gene3D" id="2.150.10.10">
    <property type="entry name" value="Serralysin-like metalloprotease, C-terminal"/>
    <property type="match status" value="3"/>
</dbReference>
<dbReference type="SUPFAM" id="SSF51120">
    <property type="entry name" value="beta-Roll"/>
    <property type="match status" value="1"/>
</dbReference>
<keyword evidence="2" id="KW-0964">Secreted</keyword>
<dbReference type="STRING" id="1379903.ATO8_17590"/>
<dbReference type="PANTHER" id="PTHR38340:SF1">
    <property type="entry name" value="S-LAYER PROTEIN"/>
    <property type="match status" value="1"/>
</dbReference>
<dbReference type="Pfam" id="PF00353">
    <property type="entry name" value="HemolysinCabind"/>
    <property type="match status" value="4"/>
</dbReference>
<dbReference type="GO" id="GO:0005509">
    <property type="term" value="F:calcium ion binding"/>
    <property type="evidence" value="ECO:0007669"/>
    <property type="project" value="InterPro"/>
</dbReference>
<feature type="region of interest" description="Disordered" evidence="3">
    <location>
        <begin position="138"/>
        <end position="165"/>
    </location>
</feature>
<organism evidence="4 5">
    <name type="scientific">Roseivivax marinus</name>
    <dbReference type="NCBI Taxonomy" id="1379903"/>
    <lineage>
        <taxon>Bacteria</taxon>
        <taxon>Pseudomonadati</taxon>
        <taxon>Pseudomonadota</taxon>
        <taxon>Alphaproteobacteria</taxon>
        <taxon>Rhodobacterales</taxon>
        <taxon>Roseobacteraceae</taxon>
        <taxon>Roseivivax</taxon>
    </lineage>
</organism>
<proteinExistence type="predicted"/>
<reference evidence="4 5" key="1">
    <citation type="journal article" date="2014" name="Antonie Van Leeuwenhoek">
        <title>Roseivivax atlanticus sp. nov., isolated from surface seawater of the Atlantic Ocean.</title>
        <authorList>
            <person name="Li G."/>
            <person name="Lai Q."/>
            <person name="Liu X."/>
            <person name="Sun F."/>
            <person name="Shao Z."/>
        </authorList>
    </citation>
    <scope>NUCLEOTIDE SEQUENCE [LARGE SCALE GENOMIC DNA]</scope>
    <source>
        <strain evidence="4 5">22II-s10s</strain>
    </source>
</reference>
<dbReference type="AlphaFoldDB" id="W4HF21"/>
<name>W4HF21_9RHOB</name>
<dbReference type="InterPro" id="IPR018511">
    <property type="entry name" value="Hemolysin-typ_Ca-bd_CS"/>
</dbReference>
<dbReference type="eggNOG" id="COG2931">
    <property type="taxonomic scope" value="Bacteria"/>
</dbReference>
<feature type="region of interest" description="Disordered" evidence="3">
    <location>
        <begin position="51"/>
        <end position="93"/>
    </location>
</feature>
<keyword evidence="5" id="KW-1185">Reference proteome</keyword>
<dbReference type="PRINTS" id="PR00313">
    <property type="entry name" value="CABNDNGRPT"/>
</dbReference>
<gene>
    <name evidence="4" type="ORF">ATO8_17590</name>
</gene>